<dbReference type="HAMAP" id="MF_00460">
    <property type="entry name" value="UPF0125_RnfH"/>
    <property type="match status" value="1"/>
</dbReference>
<evidence type="ECO:0000256" key="1">
    <source>
        <dbReference type="ARBA" id="ARBA00010645"/>
    </source>
</evidence>
<evidence type="ECO:0000313" key="3">
    <source>
        <dbReference type="EMBL" id="AWK13496.1"/>
    </source>
</evidence>
<sequence length="96" mass="11050">MPEIRVEVVYALPERQYIRTLLLAQGSTVLQAIVASKLLQLRSDIDLEHNKVGLYGRPAKLGDVINDGDRVEIYRPLIADPKEWRRQRADKAQKNR</sequence>
<dbReference type="AlphaFoldDB" id="A0A2U8I301"/>
<dbReference type="EMBL" id="CP021659">
    <property type="protein sequence ID" value="AWK13496.1"/>
    <property type="molecule type" value="Genomic_DNA"/>
</dbReference>
<proteinExistence type="inferred from homology"/>
<dbReference type="Gene3D" id="3.10.20.280">
    <property type="entry name" value="RnfH-like"/>
    <property type="match status" value="1"/>
</dbReference>
<dbReference type="SUPFAM" id="SSF54285">
    <property type="entry name" value="MoaD/ThiS"/>
    <property type="match status" value="1"/>
</dbReference>
<dbReference type="InterPro" id="IPR016155">
    <property type="entry name" value="Mopterin_synth/thiamin_S_b"/>
</dbReference>
<dbReference type="Pfam" id="PF03658">
    <property type="entry name" value="Ub-RnfH"/>
    <property type="match status" value="1"/>
</dbReference>
<keyword evidence="4" id="KW-1185">Reference proteome</keyword>
<dbReference type="InterPro" id="IPR037021">
    <property type="entry name" value="RnfH_sf"/>
</dbReference>
<dbReference type="RefSeq" id="WP_119797061.1">
    <property type="nucleotide sequence ID" value="NZ_CP021659.1"/>
</dbReference>
<dbReference type="InterPro" id="IPR005346">
    <property type="entry name" value="RnfH"/>
</dbReference>
<dbReference type="KEGG" id="fsm:CCS41_01665"/>
<dbReference type="OrthoDB" id="9796575at2"/>
<evidence type="ECO:0000313" key="4">
    <source>
        <dbReference type="Proteomes" id="UP000261875"/>
    </source>
</evidence>
<reference evidence="3 4" key="1">
    <citation type="submission" date="2017-05" db="EMBL/GenBank/DDBJ databases">
        <title>Genome sequence of Candidatus Fukatsuia symbiotica and Candidatus Hamiltonella defensa from Acyrthosiphon pisum strain 5D.</title>
        <authorList>
            <person name="Patel V.A."/>
            <person name="Chevignon G."/>
            <person name="Russell J.A."/>
            <person name="Oliver K.M."/>
        </authorList>
    </citation>
    <scope>NUCLEOTIDE SEQUENCE [LARGE SCALE GENOMIC DNA]</scope>
    <source>
        <strain evidence="3 4">5D</strain>
    </source>
</reference>
<dbReference type="Proteomes" id="UP000261875">
    <property type="component" value="Chromosome"/>
</dbReference>
<accession>A0A2U8I301</accession>
<dbReference type="PANTHER" id="PTHR37483:SF1">
    <property type="entry name" value="UPF0125 PROTEIN RATB"/>
    <property type="match status" value="1"/>
</dbReference>
<evidence type="ECO:0000256" key="2">
    <source>
        <dbReference type="HAMAP-Rule" id="MF_00460"/>
    </source>
</evidence>
<dbReference type="PANTHER" id="PTHR37483">
    <property type="entry name" value="UPF0125 PROTEIN RATB"/>
    <property type="match status" value="1"/>
</dbReference>
<gene>
    <name evidence="3" type="ORF">CCS41_01665</name>
</gene>
<name>A0A2U8I301_9GAMM</name>
<comment type="similarity">
    <text evidence="1 2">Belongs to the UPF0125 (RnfH) family.</text>
</comment>
<protein>
    <recommendedName>
        <fullName evidence="2">UPF0125 protein CCS41_01665</fullName>
    </recommendedName>
</protein>
<dbReference type="NCBIfam" id="NF002490">
    <property type="entry name" value="PRK01777.1"/>
    <property type="match status" value="1"/>
</dbReference>
<organism evidence="3 4">
    <name type="scientific">Candidatus Fukatsuia symbiotica</name>
    <dbReference type="NCBI Taxonomy" id="1878942"/>
    <lineage>
        <taxon>Bacteria</taxon>
        <taxon>Pseudomonadati</taxon>
        <taxon>Pseudomonadota</taxon>
        <taxon>Gammaproteobacteria</taxon>
        <taxon>Enterobacterales</taxon>
        <taxon>Yersiniaceae</taxon>
        <taxon>Candidatus Fukatsuia</taxon>
    </lineage>
</organism>